<feature type="compositionally biased region" description="Low complexity" evidence="1">
    <location>
        <begin position="194"/>
        <end position="205"/>
    </location>
</feature>
<feature type="compositionally biased region" description="Polar residues" evidence="1">
    <location>
        <begin position="140"/>
        <end position="152"/>
    </location>
</feature>
<feature type="compositionally biased region" description="Polar residues" evidence="1">
    <location>
        <begin position="166"/>
        <end position="185"/>
    </location>
</feature>
<reference evidence="2" key="1">
    <citation type="submission" date="2023-03" db="EMBL/GenBank/DDBJ databases">
        <authorList>
            <person name="Steffen K."/>
            <person name="Cardenas P."/>
        </authorList>
    </citation>
    <scope>NUCLEOTIDE SEQUENCE</scope>
</reference>
<comment type="caution">
    <text evidence="2">The sequence shown here is derived from an EMBL/GenBank/DDBJ whole genome shotgun (WGS) entry which is preliminary data.</text>
</comment>
<evidence type="ECO:0000256" key="1">
    <source>
        <dbReference type="SAM" id="MobiDB-lite"/>
    </source>
</evidence>
<accession>A0AA35TJ65</accession>
<dbReference type="Proteomes" id="UP001174909">
    <property type="component" value="Unassembled WGS sequence"/>
</dbReference>
<feature type="compositionally biased region" description="Low complexity" evidence="1">
    <location>
        <begin position="281"/>
        <end position="304"/>
    </location>
</feature>
<dbReference type="EMBL" id="CASHTH010003692">
    <property type="protein sequence ID" value="CAI8048037.1"/>
    <property type="molecule type" value="Genomic_DNA"/>
</dbReference>
<feature type="region of interest" description="Disordered" evidence="1">
    <location>
        <begin position="581"/>
        <end position="627"/>
    </location>
</feature>
<evidence type="ECO:0000313" key="2">
    <source>
        <dbReference type="EMBL" id="CAI8048037.1"/>
    </source>
</evidence>
<keyword evidence="3" id="KW-1185">Reference proteome</keyword>
<organism evidence="2 3">
    <name type="scientific">Geodia barretti</name>
    <name type="common">Barrett's horny sponge</name>
    <dbReference type="NCBI Taxonomy" id="519541"/>
    <lineage>
        <taxon>Eukaryota</taxon>
        <taxon>Metazoa</taxon>
        <taxon>Porifera</taxon>
        <taxon>Demospongiae</taxon>
        <taxon>Heteroscleromorpha</taxon>
        <taxon>Tetractinellida</taxon>
        <taxon>Astrophorina</taxon>
        <taxon>Geodiidae</taxon>
        <taxon>Geodia</taxon>
    </lineage>
</organism>
<evidence type="ECO:0000313" key="3">
    <source>
        <dbReference type="Proteomes" id="UP001174909"/>
    </source>
</evidence>
<feature type="region of interest" description="Disordered" evidence="1">
    <location>
        <begin position="758"/>
        <end position="781"/>
    </location>
</feature>
<sequence length="797" mass="85360">MPVSRQKAEDLTEIGASAPLNGHALDRTFRRYKRHHRLCEINRKNGASYEINRERQRTEMLNRKYFDNLRQQQALSGRIDEPRVTKEQQNGSGHVGTDAATTTAGFDSSKIKLSPSKSMPENPAAKKTEDPFGSKPASATGHSSGGANNSLNGFDEVLIKAEPESGGSTPACVQSPPLSGNSTAGSKAPPNSLPFPSSSSAMSCSNGRFGRSFSTPDAKRRCPGTNNRSSPLLEDENDLKLKPYDFLNNVIKTPPIKPLEEGDDPPITPSPTSMGPLLRRSSSNPPTNNSCTSNHSNHSNHSNPPSTPTGNGICSANNISTSSSSSQMEEDLYEFYRVMEQVCEQKGRLSSAPGTSGNITTATISTSGATSTQIDMYSGMSPPPGVVNPGSGSAIVPPSQRIISPPPYNATSTGALPQTLPLGPGHYRGNGQQLQRAVLTSPPGHTAVSPPFTAADARSLYNRSLVGQQPHTPLSLNLQQQRQQGQAYSTAVTHTSLPSSQVNLPLQFSSDHSSLHTQQSPHHQPGGQQAQVIVGGKPLESQQRTGPPLTPHQSMQLSHLNQGLVSCPTVATPTPLTSHMYYNGSSSSQSAQQRTYTSAPLSLTPHPPAPPQQQTQQTPLTPTTPLEHFSFQTSQNSRISPTHCPTNPLCHPGSLGTYTTFSDASHYLSNHVQTPCLPARGHQQTIQMPQQHQNSGGLTVSTNSWAQRRLPAQQLPNMMTQHTAMMSRNQMGSLPRMQVPSQASSLSMSSYQLNQRMSHLSSLQHHTVPAPPPAYLQSCGSSAHPNNPAAFSGLPFP</sequence>
<feature type="region of interest" description="Disordered" evidence="1">
    <location>
        <begin position="75"/>
        <end position="326"/>
    </location>
</feature>
<feature type="compositionally biased region" description="Polar residues" evidence="1">
    <location>
        <begin position="310"/>
        <end position="319"/>
    </location>
</feature>
<feature type="compositionally biased region" description="Polar residues" evidence="1">
    <location>
        <begin position="583"/>
        <end position="596"/>
    </location>
</feature>
<name>A0AA35TJ65_GEOBA</name>
<gene>
    <name evidence="2" type="ORF">GBAR_LOCUS26541</name>
</gene>
<feature type="compositionally biased region" description="Low complexity" evidence="1">
    <location>
        <begin position="612"/>
        <end position="626"/>
    </location>
</feature>
<protein>
    <submittedName>
        <fullName evidence="2">Uncharacterized protein</fullName>
    </submittedName>
</protein>
<dbReference type="AlphaFoldDB" id="A0AA35TJ65"/>
<proteinExistence type="predicted"/>